<feature type="region of interest" description="Disordered" evidence="1">
    <location>
        <begin position="1"/>
        <end position="37"/>
    </location>
</feature>
<sequence>MDIKPTASRAGKERKPRQQPTAPAEMQASEAEASPATRVAIYPVRPCEDLHAQIQKRAYELHALRGYREGSALDDWLEAEREILSQLPPM</sequence>
<dbReference type="EMBL" id="OX365700">
    <property type="protein sequence ID" value="CAI4033947.1"/>
    <property type="molecule type" value="Genomic_DNA"/>
</dbReference>
<proteinExistence type="predicted"/>
<gene>
    <name evidence="2" type="ORF">DNFV4_04389</name>
</gene>
<evidence type="ECO:0000313" key="3">
    <source>
        <dbReference type="Proteomes" id="UP001179121"/>
    </source>
</evidence>
<evidence type="ECO:0008006" key="4">
    <source>
        <dbReference type="Google" id="ProtNLM"/>
    </source>
</evidence>
<keyword evidence="3" id="KW-1185">Reference proteome</keyword>
<dbReference type="Pfam" id="PF11154">
    <property type="entry name" value="DUF2934"/>
    <property type="match status" value="1"/>
</dbReference>
<dbReference type="RefSeq" id="WP_289271370.1">
    <property type="nucleotide sequence ID" value="NZ_OX365700.1"/>
</dbReference>
<dbReference type="AlphaFoldDB" id="A0AA86T9A3"/>
<name>A0AA86T9A3_9BACT</name>
<evidence type="ECO:0000256" key="1">
    <source>
        <dbReference type="SAM" id="MobiDB-lite"/>
    </source>
</evidence>
<organism evidence="2 3">
    <name type="scientific">Nitrospira tepida</name>
    <dbReference type="NCBI Taxonomy" id="2973512"/>
    <lineage>
        <taxon>Bacteria</taxon>
        <taxon>Pseudomonadati</taxon>
        <taxon>Nitrospirota</taxon>
        <taxon>Nitrospiria</taxon>
        <taxon>Nitrospirales</taxon>
        <taxon>Nitrospiraceae</taxon>
        <taxon>Nitrospira</taxon>
    </lineage>
</organism>
<reference evidence="2" key="1">
    <citation type="submission" date="2022-10" db="EMBL/GenBank/DDBJ databases">
        <authorList>
            <person name="Koch H."/>
        </authorList>
    </citation>
    <scope>NUCLEOTIDE SEQUENCE</scope>
    <source>
        <strain evidence="2">DNF</strain>
    </source>
</reference>
<evidence type="ECO:0000313" key="2">
    <source>
        <dbReference type="EMBL" id="CAI4033947.1"/>
    </source>
</evidence>
<dbReference type="KEGG" id="nti:DNFV4_04389"/>
<dbReference type="InterPro" id="IPR021327">
    <property type="entry name" value="DUF2934"/>
</dbReference>
<protein>
    <recommendedName>
        <fullName evidence="4">DUF2934 domain-containing protein</fullName>
    </recommendedName>
</protein>
<dbReference type="Proteomes" id="UP001179121">
    <property type="component" value="Chromosome"/>
</dbReference>
<accession>A0AA86T9A3</accession>